<dbReference type="OrthoDB" id="52928at2"/>
<name>A0A1H8YRC6_9PSEU</name>
<proteinExistence type="predicted"/>
<dbReference type="Proteomes" id="UP000198582">
    <property type="component" value="Unassembled WGS sequence"/>
</dbReference>
<evidence type="ECO:0000313" key="3">
    <source>
        <dbReference type="Proteomes" id="UP000198582"/>
    </source>
</evidence>
<reference evidence="2 3" key="1">
    <citation type="submission" date="2016-10" db="EMBL/GenBank/DDBJ databases">
        <authorList>
            <person name="de Groot N.N."/>
        </authorList>
    </citation>
    <scope>NUCLEOTIDE SEQUENCE [LARGE SCALE GENOMIC DNA]</scope>
    <source>
        <strain evidence="2 3">DSM 44993</strain>
    </source>
</reference>
<feature type="compositionally biased region" description="Low complexity" evidence="1">
    <location>
        <begin position="37"/>
        <end position="51"/>
    </location>
</feature>
<feature type="region of interest" description="Disordered" evidence="1">
    <location>
        <begin position="30"/>
        <end position="51"/>
    </location>
</feature>
<gene>
    <name evidence="2" type="ORF">SAMN04489732_1566</name>
</gene>
<protein>
    <submittedName>
        <fullName evidence="2">Uncharacterized protein</fullName>
    </submittedName>
</protein>
<sequence length="271" mass="29544">MVLDRSLDDLPDEIAELARQWERHVVEADTGLPPDAPVGAVPGPPFDSNRTTVRERETARAAELTAAGMSASVSTVQRMWRCYRAEGLCGLVDSRAHRRTSAHGWTDEWVVSAIREAFGEQASRSTGTRDRLRRQMEAIRGRAARRDGAVEGDVQPAGLAVVHRAAHLRRRDHPPLGSEPTGRIVHVSWAARPGQQVQIGSAPLDVMAVFDDGQARRVELTAVDVATRTICAAIPDIDVSAGRVRVVPGRTAERTKPGFRGLGAGRIPRWL</sequence>
<dbReference type="EMBL" id="FOEF01000056">
    <property type="protein sequence ID" value="SEP54561.1"/>
    <property type="molecule type" value="Genomic_DNA"/>
</dbReference>
<evidence type="ECO:0000256" key="1">
    <source>
        <dbReference type="SAM" id="MobiDB-lite"/>
    </source>
</evidence>
<dbReference type="RefSeq" id="WP_091629894.1">
    <property type="nucleotide sequence ID" value="NZ_FOEF01000056.1"/>
</dbReference>
<organism evidence="2 3">
    <name type="scientific">Amycolatopsis saalfeldensis</name>
    <dbReference type="NCBI Taxonomy" id="394193"/>
    <lineage>
        <taxon>Bacteria</taxon>
        <taxon>Bacillati</taxon>
        <taxon>Actinomycetota</taxon>
        <taxon>Actinomycetes</taxon>
        <taxon>Pseudonocardiales</taxon>
        <taxon>Pseudonocardiaceae</taxon>
        <taxon>Amycolatopsis</taxon>
    </lineage>
</organism>
<keyword evidence="3" id="KW-1185">Reference proteome</keyword>
<evidence type="ECO:0000313" key="2">
    <source>
        <dbReference type="EMBL" id="SEP54561.1"/>
    </source>
</evidence>
<accession>A0A1H8YRC6</accession>
<dbReference type="AlphaFoldDB" id="A0A1H8YRC6"/>